<dbReference type="PANTHER" id="PTHR30561:SF1">
    <property type="entry name" value="MULTIDRUG TRANSPORTER EMRE"/>
    <property type="match status" value="1"/>
</dbReference>
<evidence type="ECO:0000256" key="6">
    <source>
        <dbReference type="ARBA" id="ARBA00022989"/>
    </source>
</evidence>
<dbReference type="InterPro" id="IPR000390">
    <property type="entry name" value="Small_drug/metabolite_transptr"/>
</dbReference>
<protein>
    <recommendedName>
        <fullName evidence="10">Multidrug resistance protein Mmr</fullName>
    </recommendedName>
    <alternativeName>
        <fullName evidence="9">Multidrug resistance protein mmr</fullName>
    </alternativeName>
</protein>
<evidence type="ECO:0000256" key="8">
    <source>
        <dbReference type="ARBA" id="ARBA00023251"/>
    </source>
</evidence>
<evidence type="ECO:0000256" key="7">
    <source>
        <dbReference type="ARBA" id="ARBA00023136"/>
    </source>
</evidence>
<dbReference type="InterPro" id="IPR037185">
    <property type="entry name" value="EmrE-like"/>
</dbReference>
<dbReference type="PANTHER" id="PTHR30561">
    <property type="entry name" value="SMR FAMILY PROTON-DEPENDENT DRUG EFFLUX TRANSPORTER SUGE"/>
    <property type="match status" value="1"/>
</dbReference>
<sequence length="268" mass="28175">MRLIEVDDSRHVVGGVGARPAAAVAVGAGLLRQIPVFGDRHPTTVDLAGHDRADAAPTRAGHPGDPLGAAGFRETPPACGCPLPQRFQAFVLGVAPQRDRHEPQYEHRDDRETHRTDDQLHRTPPSFGAPARRSAIIVRDLAHLGHTAVPIERPHADYAAAMTLLLLALAIASEVTATVSLKLSDGFSKLAPSVIVVVGYCAAFFFLSQALKRGMPIGVAYGIWSAVGVAAIAVIGVLFLEERLSLVQVGGIGLVIVGVLALELGGAR</sequence>
<keyword evidence="8" id="KW-0046">Antibiotic resistance</keyword>
<dbReference type="SUPFAM" id="SSF103481">
    <property type="entry name" value="Multidrug resistance efflux transporter EmrE"/>
    <property type="match status" value="1"/>
</dbReference>
<feature type="region of interest" description="Disordered" evidence="12">
    <location>
        <begin position="98"/>
        <end position="129"/>
    </location>
</feature>
<feature type="transmembrane region" description="Helical" evidence="13">
    <location>
        <begin position="246"/>
        <end position="265"/>
    </location>
</feature>
<dbReference type="AlphaFoldDB" id="A0A6G9YDV0"/>
<dbReference type="GO" id="GO:0022857">
    <property type="term" value="F:transmembrane transporter activity"/>
    <property type="evidence" value="ECO:0007669"/>
    <property type="project" value="InterPro"/>
</dbReference>
<dbReference type="Proteomes" id="UP000503540">
    <property type="component" value="Chromosome"/>
</dbReference>
<evidence type="ECO:0000313" key="15">
    <source>
        <dbReference type="Proteomes" id="UP000503540"/>
    </source>
</evidence>
<dbReference type="InterPro" id="IPR045324">
    <property type="entry name" value="Small_multidrug_res"/>
</dbReference>
<keyword evidence="6 13" id="KW-1133">Transmembrane helix</keyword>
<name>A0A6G9YDV0_9NOCA</name>
<evidence type="ECO:0000256" key="3">
    <source>
        <dbReference type="ARBA" id="ARBA00022448"/>
    </source>
</evidence>
<dbReference type="KEGG" id="nah:F5544_16785"/>
<dbReference type="EMBL" id="CP046172">
    <property type="protein sequence ID" value="QIS11236.1"/>
    <property type="molecule type" value="Genomic_DNA"/>
</dbReference>
<evidence type="ECO:0000256" key="13">
    <source>
        <dbReference type="SAM" id="Phobius"/>
    </source>
</evidence>
<evidence type="ECO:0000256" key="1">
    <source>
        <dbReference type="ARBA" id="ARBA00004651"/>
    </source>
</evidence>
<comment type="similarity">
    <text evidence="2">Belongs to the drug/metabolite transporter (DMT) superfamily. Small multidrug resistance (SMR) (TC 2.A.7.1) family. Mmr subfamily.</text>
</comment>
<evidence type="ECO:0000256" key="12">
    <source>
        <dbReference type="SAM" id="MobiDB-lite"/>
    </source>
</evidence>
<keyword evidence="3" id="KW-0813">Transport</keyword>
<keyword evidence="4" id="KW-1003">Cell membrane</keyword>
<evidence type="ECO:0000256" key="10">
    <source>
        <dbReference type="ARBA" id="ARBA00072627"/>
    </source>
</evidence>
<evidence type="ECO:0000256" key="4">
    <source>
        <dbReference type="ARBA" id="ARBA00022475"/>
    </source>
</evidence>
<dbReference type="Pfam" id="PF00893">
    <property type="entry name" value="Multi_Drug_Res"/>
    <property type="match status" value="1"/>
</dbReference>
<accession>A0A6G9YDV0</accession>
<comment type="subcellular location">
    <subcellularLocation>
        <location evidence="1 11">Cell membrane</location>
        <topology evidence="1 11">Multi-pass membrane protein</topology>
    </subcellularLocation>
</comment>
<dbReference type="FunFam" id="1.10.3730.20:FF:000001">
    <property type="entry name" value="Quaternary ammonium compound resistance transporter SugE"/>
    <property type="match status" value="1"/>
</dbReference>
<dbReference type="Gene3D" id="1.10.3730.20">
    <property type="match status" value="1"/>
</dbReference>
<feature type="transmembrane region" description="Helical" evidence="13">
    <location>
        <begin position="219"/>
        <end position="240"/>
    </location>
</feature>
<keyword evidence="7 13" id="KW-0472">Membrane</keyword>
<evidence type="ECO:0000256" key="11">
    <source>
        <dbReference type="RuleBase" id="RU003942"/>
    </source>
</evidence>
<evidence type="ECO:0000256" key="9">
    <source>
        <dbReference type="ARBA" id="ARBA00071110"/>
    </source>
</evidence>
<evidence type="ECO:0000256" key="5">
    <source>
        <dbReference type="ARBA" id="ARBA00022692"/>
    </source>
</evidence>
<keyword evidence="5 11" id="KW-0812">Transmembrane</keyword>
<dbReference type="GO" id="GO:0005886">
    <property type="term" value="C:plasma membrane"/>
    <property type="evidence" value="ECO:0007669"/>
    <property type="project" value="UniProtKB-SubCell"/>
</dbReference>
<evidence type="ECO:0000313" key="14">
    <source>
        <dbReference type="EMBL" id="QIS11236.1"/>
    </source>
</evidence>
<evidence type="ECO:0000256" key="2">
    <source>
        <dbReference type="ARBA" id="ARBA00007822"/>
    </source>
</evidence>
<feature type="transmembrane region" description="Helical" evidence="13">
    <location>
        <begin position="187"/>
        <end position="207"/>
    </location>
</feature>
<organism evidence="14 15">
    <name type="scientific">Nocardia arthritidis</name>
    <dbReference type="NCBI Taxonomy" id="228602"/>
    <lineage>
        <taxon>Bacteria</taxon>
        <taxon>Bacillati</taxon>
        <taxon>Actinomycetota</taxon>
        <taxon>Actinomycetes</taxon>
        <taxon>Mycobacteriales</taxon>
        <taxon>Nocardiaceae</taxon>
        <taxon>Nocardia</taxon>
    </lineage>
</organism>
<gene>
    <name evidence="14" type="ORF">F5544_16785</name>
</gene>
<feature type="transmembrane region" description="Helical" evidence="13">
    <location>
        <begin position="158"/>
        <end position="181"/>
    </location>
</feature>
<reference evidence="14 15" key="1">
    <citation type="journal article" date="2019" name="ACS Chem. Biol.">
        <title>Identification and Mobilization of a Cryptic Antibiotic Biosynthesis Gene Locus from a Human-Pathogenic Nocardia Isolate.</title>
        <authorList>
            <person name="Herisse M."/>
            <person name="Ishida K."/>
            <person name="Porter J.L."/>
            <person name="Howden B."/>
            <person name="Hertweck C."/>
            <person name="Stinear T.P."/>
            <person name="Pidot S.J."/>
        </authorList>
    </citation>
    <scope>NUCLEOTIDE SEQUENCE [LARGE SCALE GENOMIC DNA]</scope>
    <source>
        <strain evidence="14 15">AUSMDU00012717</strain>
    </source>
</reference>
<feature type="compositionally biased region" description="Basic and acidic residues" evidence="12">
    <location>
        <begin position="98"/>
        <end position="121"/>
    </location>
</feature>
<dbReference type="GO" id="GO:0046677">
    <property type="term" value="P:response to antibiotic"/>
    <property type="evidence" value="ECO:0007669"/>
    <property type="project" value="UniProtKB-KW"/>
</dbReference>
<proteinExistence type="inferred from homology"/>
<keyword evidence="15" id="KW-1185">Reference proteome</keyword>